<organism evidence="1">
    <name type="scientific">Arundo donax</name>
    <name type="common">Giant reed</name>
    <name type="synonym">Donax arundinaceus</name>
    <dbReference type="NCBI Taxonomy" id="35708"/>
    <lineage>
        <taxon>Eukaryota</taxon>
        <taxon>Viridiplantae</taxon>
        <taxon>Streptophyta</taxon>
        <taxon>Embryophyta</taxon>
        <taxon>Tracheophyta</taxon>
        <taxon>Spermatophyta</taxon>
        <taxon>Magnoliopsida</taxon>
        <taxon>Liliopsida</taxon>
        <taxon>Poales</taxon>
        <taxon>Poaceae</taxon>
        <taxon>PACMAD clade</taxon>
        <taxon>Arundinoideae</taxon>
        <taxon>Arundineae</taxon>
        <taxon>Arundo</taxon>
    </lineage>
</organism>
<accession>A0A0A9AKL7</accession>
<proteinExistence type="predicted"/>
<name>A0A0A9AKL7_ARUDO</name>
<dbReference type="AlphaFoldDB" id="A0A0A9AKL7"/>
<protein>
    <submittedName>
        <fullName evidence="1">Uncharacterized protein</fullName>
    </submittedName>
</protein>
<sequence>MSIFETVFKKWEKYHHCAPAANCVSI</sequence>
<reference evidence="1" key="1">
    <citation type="submission" date="2014-09" db="EMBL/GenBank/DDBJ databases">
        <authorList>
            <person name="Magalhaes I.L.F."/>
            <person name="Oliveira U."/>
            <person name="Santos F.R."/>
            <person name="Vidigal T.H.D.A."/>
            <person name="Brescovit A.D."/>
            <person name="Santos A.J."/>
        </authorList>
    </citation>
    <scope>NUCLEOTIDE SEQUENCE</scope>
    <source>
        <tissue evidence="1">Shoot tissue taken approximately 20 cm above the soil surface</tissue>
    </source>
</reference>
<evidence type="ECO:0000313" key="1">
    <source>
        <dbReference type="EMBL" id="JAD52244.1"/>
    </source>
</evidence>
<reference evidence="1" key="2">
    <citation type="journal article" date="2015" name="Data Brief">
        <title>Shoot transcriptome of the giant reed, Arundo donax.</title>
        <authorList>
            <person name="Barrero R.A."/>
            <person name="Guerrero F.D."/>
            <person name="Moolhuijzen P."/>
            <person name="Goolsby J.A."/>
            <person name="Tidwell J."/>
            <person name="Bellgard S.E."/>
            <person name="Bellgard M.I."/>
        </authorList>
    </citation>
    <scope>NUCLEOTIDE SEQUENCE</scope>
    <source>
        <tissue evidence="1">Shoot tissue taken approximately 20 cm above the soil surface</tissue>
    </source>
</reference>
<dbReference type="EMBL" id="GBRH01245651">
    <property type="protein sequence ID" value="JAD52244.1"/>
    <property type="molecule type" value="Transcribed_RNA"/>
</dbReference>